<evidence type="ECO:0000256" key="4">
    <source>
        <dbReference type="SAM" id="MobiDB-lite"/>
    </source>
</evidence>
<feature type="compositionally biased region" description="Basic residues" evidence="4">
    <location>
        <begin position="1"/>
        <end position="11"/>
    </location>
</feature>
<sequence length="150" mass="16312">MSRTRSRRGHTRGTTGSPAPWRWRRCPCRRSVLAGVIVEAGDLPTAVVAFDDRCAIGVLAALARAGVDVRGRVSMVGHGDETHSRLSCFNPTAIGRCAEEQVRHVVTAAVERLDQDPTEPREVLLTPRLVPRGTTTGSVRPGPARRTARR</sequence>
<name>A0ABU4NKF4_9ACTN</name>
<evidence type="ECO:0000256" key="3">
    <source>
        <dbReference type="ARBA" id="ARBA00023163"/>
    </source>
</evidence>
<dbReference type="InterPro" id="IPR028082">
    <property type="entry name" value="Peripla_BP_I"/>
</dbReference>
<evidence type="ECO:0000313" key="7">
    <source>
        <dbReference type="Proteomes" id="UP001271274"/>
    </source>
</evidence>
<feature type="domain" description="Transcriptional regulator LacI/GalR-like sensor" evidence="5">
    <location>
        <begin position="38"/>
        <end position="135"/>
    </location>
</feature>
<keyword evidence="2" id="KW-0238">DNA-binding</keyword>
<reference evidence="6 7" key="1">
    <citation type="journal article" date="2023" name="Microb. Genom.">
        <title>Mesoterricola silvestris gen. nov., sp. nov., Mesoterricola sediminis sp. nov., Geothrix oryzae sp. nov., Geothrix edaphica sp. nov., Geothrix rubra sp. nov., and Geothrix limicola sp. nov., six novel members of Acidobacteriota isolated from soils.</title>
        <authorList>
            <person name="Weisberg A.J."/>
            <person name="Pearce E."/>
            <person name="Kramer C.G."/>
            <person name="Chang J.H."/>
            <person name="Clarke C.R."/>
        </authorList>
    </citation>
    <scope>NUCLEOTIDE SEQUENCE [LARGE SCALE GENOMIC DNA]</scope>
    <source>
        <strain evidence="6 7">ID09-01A</strain>
    </source>
</reference>
<gene>
    <name evidence="6" type="ORF">PV662_25860</name>
</gene>
<dbReference type="SUPFAM" id="SSF53822">
    <property type="entry name" value="Periplasmic binding protein-like I"/>
    <property type="match status" value="1"/>
</dbReference>
<evidence type="ECO:0000256" key="1">
    <source>
        <dbReference type="ARBA" id="ARBA00023015"/>
    </source>
</evidence>
<evidence type="ECO:0000313" key="6">
    <source>
        <dbReference type="EMBL" id="MDX3703132.1"/>
    </source>
</evidence>
<organism evidence="6 7">
    <name type="scientific">Streptomyces europaeiscabiei</name>
    <dbReference type="NCBI Taxonomy" id="146819"/>
    <lineage>
        <taxon>Bacteria</taxon>
        <taxon>Bacillati</taxon>
        <taxon>Actinomycetota</taxon>
        <taxon>Actinomycetes</taxon>
        <taxon>Kitasatosporales</taxon>
        <taxon>Streptomycetaceae</taxon>
        <taxon>Streptomyces</taxon>
    </lineage>
</organism>
<evidence type="ECO:0000259" key="5">
    <source>
        <dbReference type="Pfam" id="PF13377"/>
    </source>
</evidence>
<dbReference type="EMBL" id="JARAYU010000009">
    <property type="protein sequence ID" value="MDX3703132.1"/>
    <property type="molecule type" value="Genomic_DNA"/>
</dbReference>
<evidence type="ECO:0000256" key="2">
    <source>
        <dbReference type="ARBA" id="ARBA00023125"/>
    </source>
</evidence>
<comment type="caution">
    <text evidence="6">The sequence shown here is derived from an EMBL/GenBank/DDBJ whole genome shotgun (WGS) entry which is preliminary data.</text>
</comment>
<feature type="region of interest" description="Disordered" evidence="4">
    <location>
        <begin position="129"/>
        <end position="150"/>
    </location>
</feature>
<dbReference type="Proteomes" id="UP001271274">
    <property type="component" value="Unassembled WGS sequence"/>
</dbReference>
<protein>
    <submittedName>
        <fullName evidence="6">Substrate-binding domain-containing protein</fullName>
    </submittedName>
</protein>
<accession>A0ABU4NKF4</accession>
<proteinExistence type="predicted"/>
<dbReference type="Gene3D" id="3.40.50.2300">
    <property type="match status" value="1"/>
</dbReference>
<keyword evidence="1" id="KW-0805">Transcription regulation</keyword>
<dbReference type="Pfam" id="PF13377">
    <property type="entry name" value="Peripla_BP_3"/>
    <property type="match status" value="1"/>
</dbReference>
<keyword evidence="7" id="KW-1185">Reference proteome</keyword>
<dbReference type="InterPro" id="IPR046335">
    <property type="entry name" value="LacI/GalR-like_sensor"/>
</dbReference>
<feature type="region of interest" description="Disordered" evidence="4">
    <location>
        <begin position="1"/>
        <end position="20"/>
    </location>
</feature>
<keyword evidence="3" id="KW-0804">Transcription</keyword>